<dbReference type="InterPro" id="IPR001205">
    <property type="entry name" value="RNA-dir_pol_C"/>
</dbReference>
<keyword evidence="6" id="KW-0696">RNA-directed RNA polymerase</keyword>
<evidence type="ECO:0000256" key="14">
    <source>
        <dbReference type="ARBA" id="ARBA00022695"/>
    </source>
</evidence>
<evidence type="ECO:0000256" key="21">
    <source>
        <dbReference type="ARBA" id="ARBA00022840"/>
    </source>
</evidence>
<proteinExistence type="inferred from homology"/>
<keyword evidence="29" id="KW-1160">Virus entry into host cell</keyword>
<evidence type="ECO:0000256" key="24">
    <source>
        <dbReference type="ARBA" id="ARBA00022953"/>
    </source>
</evidence>
<dbReference type="InterPro" id="IPR014759">
    <property type="entry name" value="Helicase_SF3_ssRNA_vir"/>
</dbReference>
<keyword evidence="24" id="KW-0693">Viral RNA replication</keyword>
<dbReference type="Gene3D" id="2.60.120.20">
    <property type="match status" value="3"/>
</dbReference>
<keyword evidence="27" id="KW-0472">Membrane</keyword>
<evidence type="ECO:0000256" key="16">
    <source>
        <dbReference type="ARBA" id="ARBA00022741"/>
    </source>
</evidence>
<dbReference type="GO" id="GO:0005524">
    <property type="term" value="F:ATP binding"/>
    <property type="evidence" value="ECO:0007669"/>
    <property type="project" value="UniProtKB-KW"/>
</dbReference>
<feature type="domain" description="RdRp catalytic" evidence="32">
    <location>
        <begin position="1891"/>
        <end position="2012"/>
    </location>
</feature>
<evidence type="ECO:0000256" key="27">
    <source>
        <dbReference type="ARBA" id="ARBA00023136"/>
    </source>
</evidence>
<evidence type="ECO:0000259" key="33">
    <source>
        <dbReference type="PROSITE" id="PS51218"/>
    </source>
</evidence>
<evidence type="ECO:0000256" key="8">
    <source>
        <dbReference type="ARBA" id="ARBA00022520"/>
    </source>
</evidence>
<evidence type="ECO:0000256" key="22">
    <source>
        <dbReference type="ARBA" id="ARBA00022844"/>
    </source>
</evidence>
<dbReference type="GO" id="GO:0003723">
    <property type="term" value="F:RNA binding"/>
    <property type="evidence" value="ECO:0007669"/>
    <property type="project" value="InterPro"/>
</dbReference>
<dbReference type="GO" id="GO:0003724">
    <property type="term" value="F:RNA helicase activity"/>
    <property type="evidence" value="ECO:0007669"/>
    <property type="project" value="InterPro"/>
</dbReference>
<feature type="compositionally biased region" description="Polar residues" evidence="31">
    <location>
        <begin position="519"/>
        <end position="529"/>
    </location>
</feature>
<dbReference type="SUPFAM" id="SSF88633">
    <property type="entry name" value="Positive stranded ssRNA viruses"/>
    <property type="match status" value="3"/>
</dbReference>
<evidence type="ECO:0000256" key="2">
    <source>
        <dbReference type="ARBA" id="ARBA00004328"/>
    </source>
</evidence>
<evidence type="ECO:0000256" key="31">
    <source>
        <dbReference type="SAM" id="MobiDB-lite"/>
    </source>
</evidence>
<dbReference type="InterPro" id="IPR004004">
    <property type="entry name" value="Helic/Pol/Pept_Calicivir-typ"/>
</dbReference>
<keyword evidence="13" id="KW-0808">Transferase</keyword>
<keyword evidence="9" id="KW-0597">Phosphoprotein</keyword>
<keyword evidence="23" id="KW-1043">Host membrane</keyword>
<evidence type="ECO:0000256" key="28">
    <source>
        <dbReference type="ARBA" id="ARBA00023200"/>
    </source>
</evidence>
<keyword evidence="17" id="KW-0378">Hydrolase</keyword>
<dbReference type="Gene3D" id="3.30.70.270">
    <property type="match status" value="1"/>
</dbReference>
<dbReference type="Gene3D" id="3.40.50.300">
    <property type="entry name" value="P-loop containing nucleotide triphosphate hydrolases"/>
    <property type="match status" value="1"/>
</dbReference>
<dbReference type="Gene3D" id="1.20.960.20">
    <property type="match status" value="1"/>
</dbReference>
<dbReference type="InterPro" id="IPR007094">
    <property type="entry name" value="RNA-dir_pol_PSvirus"/>
</dbReference>
<dbReference type="InterPro" id="IPR043128">
    <property type="entry name" value="Rev_trsase/Diguanyl_cyclase"/>
</dbReference>
<dbReference type="InterPro" id="IPR000605">
    <property type="entry name" value="Helicase_SF3_ssDNA/RNA_vir"/>
</dbReference>
<dbReference type="PROSITE" id="PS51874">
    <property type="entry name" value="PCV_3C_PRO"/>
    <property type="match status" value="1"/>
</dbReference>
<accession>A0A8E4QJ92</accession>
<dbReference type="InterPro" id="IPR033703">
    <property type="entry name" value="Rhv-like"/>
</dbReference>
<evidence type="ECO:0000256" key="6">
    <source>
        <dbReference type="ARBA" id="ARBA00022484"/>
    </source>
</evidence>
<dbReference type="PRINTS" id="PR00918">
    <property type="entry name" value="CALICVIRUSNS"/>
</dbReference>
<keyword evidence="26" id="KW-0406">Ion transport</keyword>
<evidence type="ECO:0000256" key="3">
    <source>
        <dbReference type="ARBA" id="ARBA00006029"/>
    </source>
</evidence>
<dbReference type="Gene3D" id="2.40.10.10">
    <property type="entry name" value="Trypsin-like serine proteases"/>
    <property type="match status" value="2"/>
</dbReference>
<keyword evidence="16" id="KW-0547">Nucleotide-binding</keyword>
<feature type="domain" description="SF3 helicase" evidence="33">
    <location>
        <begin position="1151"/>
        <end position="1317"/>
    </location>
</feature>
<dbReference type="PROSITE" id="PS51218">
    <property type="entry name" value="SF3_HELICASE_2"/>
    <property type="match status" value="1"/>
</dbReference>
<evidence type="ECO:0000256" key="1">
    <source>
        <dbReference type="ARBA" id="ARBA00004295"/>
    </source>
</evidence>
<evidence type="ECO:0000256" key="9">
    <source>
        <dbReference type="ARBA" id="ARBA00022553"/>
    </source>
</evidence>
<feature type="region of interest" description="Disordered" evidence="31">
    <location>
        <begin position="492"/>
        <end position="529"/>
    </location>
</feature>
<dbReference type="InterPro" id="IPR043504">
    <property type="entry name" value="Peptidase_S1_PA_chymotrypsin"/>
</dbReference>
<keyword evidence="21" id="KW-0067">ATP-binding</keyword>
<dbReference type="GO" id="GO:0039618">
    <property type="term" value="C:T=pseudo3 icosahedral viral capsid"/>
    <property type="evidence" value="ECO:0007669"/>
    <property type="project" value="UniProtKB-KW"/>
</dbReference>
<name>A0A8E4QJ92_9PICO</name>
<comment type="subcellular location">
    <subcellularLocation>
        <location evidence="1">Host cytoplasmic vesicle membrane</location>
        <topology evidence="1">Peripheral membrane protein</topology>
        <orientation evidence="1">Cytoplasmic side</orientation>
    </subcellularLocation>
    <subcellularLocation>
        <location evidence="2">Virion</location>
    </subcellularLocation>
</comment>
<keyword evidence="12" id="KW-0645">Protease</keyword>
<evidence type="ECO:0000256" key="12">
    <source>
        <dbReference type="ARBA" id="ARBA00022670"/>
    </source>
</evidence>
<dbReference type="InterPro" id="IPR027417">
    <property type="entry name" value="P-loop_NTPase"/>
</dbReference>
<dbReference type="InterPro" id="IPR009003">
    <property type="entry name" value="Peptidase_S1_PA"/>
</dbReference>
<evidence type="ECO:0000256" key="15">
    <source>
        <dbReference type="ARBA" id="ARBA00022706"/>
    </source>
</evidence>
<dbReference type="InterPro" id="IPR024354">
    <property type="entry name" value="Hepatitis_A_VP1-2A"/>
</dbReference>
<dbReference type="GO" id="GO:0006351">
    <property type="term" value="P:DNA-templated transcription"/>
    <property type="evidence" value="ECO:0007669"/>
    <property type="project" value="InterPro"/>
</dbReference>
<dbReference type="InterPro" id="IPR043502">
    <property type="entry name" value="DNA/RNA_pol_sf"/>
</dbReference>
<keyword evidence="5" id="KW-0813">Transport</keyword>
<dbReference type="InterPro" id="IPR001676">
    <property type="entry name" value="Picornavirus_capsid"/>
</dbReference>
<reference evidence="35" key="1">
    <citation type="journal article" date="2021" name="Virology (Lond)">
        <title>RNA virome abundance and diversity is associated with host age in a bird species.</title>
        <authorList>
            <person name="Wille M."/>
            <person name="Shi M."/>
            <person name="Hurt A.C."/>
            <person name="Klaassen M."/>
            <person name="Holmes E.C."/>
        </authorList>
    </citation>
    <scope>NUCLEOTIDE SEQUENCE</scope>
    <source>
        <strain evidence="35">MW03_1o</strain>
    </source>
</reference>
<dbReference type="GO" id="GO:0046718">
    <property type="term" value="P:symbiont entry into host cell"/>
    <property type="evidence" value="ECO:0007669"/>
    <property type="project" value="UniProtKB-KW"/>
</dbReference>
<dbReference type="SUPFAM" id="SSF52540">
    <property type="entry name" value="P-loop containing nucleoside triphosphate hydrolases"/>
    <property type="match status" value="1"/>
</dbReference>
<dbReference type="GO" id="GO:0019062">
    <property type="term" value="P:virion attachment to host cell"/>
    <property type="evidence" value="ECO:0007669"/>
    <property type="project" value="UniProtKB-KW"/>
</dbReference>
<dbReference type="Pfam" id="PF00910">
    <property type="entry name" value="RNA_helicase"/>
    <property type="match status" value="1"/>
</dbReference>
<comment type="similarity">
    <text evidence="3">Belongs to the picornaviridae polyprotein family.</text>
</comment>
<feature type="domain" description="Peptidase C3" evidence="34">
    <location>
        <begin position="1437"/>
        <end position="1651"/>
    </location>
</feature>
<dbReference type="SUPFAM" id="SSF56672">
    <property type="entry name" value="DNA/RNA polymerases"/>
    <property type="match status" value="1"/>
</dbReference>
<sequence length="2136" mass="239866">MIMMMESLVGTIRKGLEGLMLSDPENEVAQETPDRVTVSGSINMTSVDQMSISKLCVGNYVPERLPSALDLGGTKETVGEKFYYVGDWAWDATSLAYTRHDIDVVKELVKADFAASGLLRYHTYCRFGIELMVQINPTPFQQGILQVTLVPGDPWKSSLCSYLCMPSVLLNCNINNMGFLKVPWVHTRGMHRLGTKSEQYVPWYVRVLVLSQLHSATGTSQKCHVTILGRFCDLEVHGMRPETQMFKQISLSASSYALNLGNCKSSVAKVDMSLGGDMFLSEDSCAGGTVLKHLSTWTDVPGLAGRFTIHTSDNAGKVLGVIPVSPFYCAETYSSSIAGTTPCGSVASMFCFWRGDMVFQFQCAPTKYHSARILVMFYPGSDIKDPNDHFKSMTLRKAVNGPCSIMDVSGVQSTMVFRVPWTCDTPYRYNRNSTAGQIPGQSECIGHLLLFVYNPLVCPGNVVPKVEILIWISMANAKFMAPIFTHPGSKTQMLEPENSGFTSTHEERQKLDVQEDTTSRPVQGVSSSIEDPHLRQLAKGTFPELPDGEERHTIDHMDLKYIMGRSYFYTFKTFLTSAANTEVEYTFPIDLNVTRETDHPVQHPSGVLQWFLSLFHLMRGPLDVTIYFQGNHDADVTIWYTPEGVAHQTAWAEQTGHLLKSAFKSSLGVVKLHTGQTRAVQMRLPFYTPLVAISPNLLDKATDSVFGYLTVQVHHYIKSNDNKLSMAVYISFPEETKFYFRRGPSSNSYLRDVDDTVRRMMTYEPEETDEDKEFNRKLYKDLRMQVGLKRLEYAHKELGRSKSLGNILETQCLLYPEGMVLETLENGVVKHGIVVNGLVLTVKKKSSLFSRTGGFTTENFSGWTKTMREVDEYLLAKLKSFDLSKYEFNWDKFVDSGIIDCGPSQDMLNSFFSDKWTTLSNVLKPQNLTMVDKALSGSKLDHFVGEAQKLLEESRTFLEGLKKHISEIQENLGFAIGKLLFKVLVSAMKISLTIYIGAKTEWDKQLMGPLMGIVGLEVCSAGYTCISDVFGLLSKRKQEVLKSQMSLKDFSLALSTFKNFKDVFVWVVEQLQKVYEKVSGKEKRKHTMLKLLVGKMEAHMCEVDDICNQPMDTDRWKRSLEIQREMRAVLMEFGDDPEIRSHLVFYRDSVNKLASKLRDCPSQSDEVFRSEPVVTYLCGERGSGKSMLAMAIATKLCVENGCDPKANIYTRPVDSDYWDGYKGQLVCIIDDIGQNPDDKDWATFCQLVSTTPFRVNMAHLDNKGKLFCSPFIICTSNLEVPSPKTVYCQEAVLRRLHFKATVSPSEDCVKTLGNMKLLDVSVAKEKGRIHDMSCVEIKMDGQVIRMDQLVTSLLQKHRSRVKDVDEFMQLWSQGSPKLQGLCEFLRNHKVAVIGTVFSLVSVVALGFGLYKIFSRKIEAEGAYSGMPQPSTLVRLGGLRHSQSTIDIAALVQKNLCKFGSSKEGESVRWHLNCLGICDDWCVVPKHVILHMENQLHDVIYVQKGSTCYTLSIKDAIFKDLDSEYCDLILLKITGMPKFKDLREHLVSKSRLEEAVGYPATLCTLVGGLYQLVAEGPVELLEQTSYMHTTAEGKSVELTIPMAFRGAGHSVAGSCGGALVSGNNRLQNAIIGIHTAGGAGQMVSKAVYKEMFVDFDSLDNYRVRNVSIVEQCAPVVTRSEIRESPIHELFPSEVTHKPASLRVSPSNVEVLAVALEKYRKPVLLQENLKLEGDVVYEKLRPICNVEGLLDERQAVCGIQGLDGIDLNTSAGIPYSILGKKKREMFVDGVFVDEVYRKRLRCNLSRLFAGMHLDCVFQWFPKDELRTLEKVNMGKTRFVEGCPLDVCVITRIVYGKVMACIYSSPGFSTGIAVGIDCDSCWSSLFVKAKSFGDMCLALDFRNFDASLGPAILYQAVRVLNKLSHQSKYVLRSIYHTIAFADHQYSCLRFKTVGGLPSGFACTSLINSLCNLICLVRALSRSQGVAPWRVWDSFMPLTYGDDVLLVVKRGVDVNVKAFVCELEALNLEVTGSDKGPVKLCKLEEAEFLKRRFVWVSGQIRPGISEQTIWNLLLWKRKRARYQDNVLNAFWFASAHGPKFYNELRARVLPCLEARGYYVPSYEAMNMRWHDLSYIVKHFD</sequence>
<evidence type="ECO:0000256" key="11">
    <source>
        <dbReference type="ARBA" id="ARBA00022581"/>
    </source>
</evidence>
<dbReference type="GO" id="GO:0039694">
    <property type="term" value="P:viral RNA genome replication"/>
    <property type="evidence" value="ECO:0007669"/>
    <property type="project" value="InterPro"/>
</dbReference>
<keyword evidence="19" id="KW-0347">Helicase</keyword>
<dbReference type="GO" id="GO:0005198">
    <property type="term" value="F:structural molecule activity"/>
    <property type="evidence" value="ECO:0007669"/>
    <property type="project" value="InterPro"/>
</dbReference>
<keyword evidence="25" id="KW-1182">Viral ion channel</keyword>
<organism evidence="35">
    <name type="scientific">Waterwitch virus</name>
    <dbReference type="NCBI Taxonomy" id="2776963"/>
    <lineage>
        <taxon>Viruses</taxon>
        <taxon>Riboviria</taxon>
        <taxon>Orthornavirae</taxon>
        <taxon>Pisuviricota</taxon>
        <taxon>Pisoniviricetes</taxon>
        <taxon>Picornavirales</taxon>
        <taxon>Picornaviridae</taxon>
    </lineage>
</organism>
<dbReference type="SUPFAM" id="SSF50494">
    <property type="entry name" value="Trypsin-like serine proteases"/>
    <property type="match status" value="1"/>
</dbReference>
<dbReference type="GO" id="GO:0004197">
    <property type="term" value="F:cysteine-type endopeptidase activity"/>
    <property type="evidence" value="ECO:0007669"/>
    <property type="project" value="InterPro"/>
</dbReference>
<keyword evidence="11" id="KW-0945">Host-virus interaction</keyword>
<keyword evidence="10" id="KW-0167">Capsid protein</keyword>
<protein>
    <recommendedName>
        <fullName evidence="4">Genome polyprotein</fullName>
    </recommendedName>
</protein>
<dbReference type="PROSITE" id="PS50507">
    <property type="entry name" value="RDRP_SSRNA_POS"/>
    <property type="match status" value="1"/>
</dbReference>
<dbReference type="GO" id="GO:0034220">
    <property type="term" value="P:monoatomic ion transmembrane transport"/>
    <property type="evidence" value="ECO:0007669"/>
    <property type="project" value="UniProtKB-KW"/>
</dbReference>
<keyword evidence="7" id="KW-1036">Host cytoplasmic vesicle</keyword>
<evidence type="ECO:0000313" key="35">
    <source>
        <dbReference type="EMBL" id="QPB10684.1"/>
    </source>
</evidence>
<keyword evidence="30" id="KW-0407">Ion channel</keyword>
<keyword evidence="22" id="KW-0946">Virion</keyword>
<keyword evidence="14" id="KW-0548">Nucleotidyltransferase</keyword>
<keyword evidence="20" id="KW-0788">Thiol protease</keyword>
<evidence type="ECO:0000256" key="18">
    <source>
        <dbReference type="ARBA" id="ARBA00022804"/>
    </source>
</evidence>
<evidence type="ECO:0000256" key="29">
    <source>
        <dbReference type="ARBA" id="ARBA00023296"/>
    </source>
</evidence>
<keyword evidence="8" id="KW-0191">Covalent protein-RNA linkage</keyword>
<evidence type="ECO:0000259" key="34">
    <source>
        <dbReference type="PROSITE" id="PS51874"/>
    </source>
</evidence>
<evidence type="ECO:0000256" key="4">
    <source>
        <dbReference type="ARBA" id="ARBA00020107"/>
    </source>
</evidence>
<evidence type="ECO:0000256" key="23">
    <source>
        <dbReference type="ARBA" id="ARBA00022870"/>
    </source>
</evidence>
<feature type="compositionally biased region" description="Basic and acidic residues" evidence="31">
    <location>
        <begin position="504"/>
        <end position="513"/>
    </location>
</feature>
<dbReference type="Pfam" id="PF00073">
    <property type="entry name" value="Rhv"/>
    <property type="match status" value="2"/>
</dbReference>
<dbReference type="Pfam" id="PF12944">
    <property type="entry name" value="HAV_VP"/>
    <property type="match status" value="1"/>
</dbReference>
<dbReference type="CDD" id="cd00205">
    <property type="entry name" value="rhv_like"/>
    <property type="match status" value="2"/>
</dbReference>
<evidence type="ECO:0000256" key="10">
    <source>
        <dbReference type="ARBA" id="ARBA00022561"/>
    </source>
</evidence>
<keyword evidence="28" id="KW-1035">Host cytoplasm</keyword>
<evidence type="ECO:0000256" key="19">
    <source>
        <dbReference type="ARBA" id="ARBA00022806"/>
    </source>
</evidence>
<evidence type="ECO:0000256" key="13">
    <source>
        <dbReference type="ARBA" id="ARBA00022679"/>
    </source>
</evidence>
<dbReference type="Pfam" id="PF00680">
    <property type="entry name" value="RdRP_1"/>
    <property type="match status" value="1"/>
</dbReference>
<dbReference type="GO" id="GO:0006508">
    <property type="term" value="P:proteolysis"/>
    <property type="evidence" value="ECO:0007669"/>
    <property type="project" value="UniProtKB-KW"/>
</dbReference>
<dbReference type="GO" id="GO:0044162">
    <property type="term" value="C:host cell cytoplasmic vesicle membrane"/>
    <property type="evidence" value="ECO:0007669"/>
    <property type="project" value="UniProtKB-SubCell"/>
</dbReference>
<evidence type="ECO:0000256" key="5">
    <source>
        <dbReference type="ARBA" id="ARBA00022448"/>
    </source>
</evidence>
<dbReference type="InterPro" id="IPR044067">
    <property type="entry name" value="PCV_3C_PRO"/>
</dbReference>
<dbReference type="GO" id="GO:0003968">
    <property type="term" value="F:RNA-directed RNA polymerase activity"/>
    <property type="evidence" value="ECO:0007669"/>
    <property type="project" value="UniProtKB-KW"/>
</dbReference>
<keyword evidence="15" id="KW-1143">T=pseudo3 icosahedral capsid protein</keyword>
<evidence type="ECO:0000259" key="32">
    <source>
        <dbReference type="PROSITE" id="PS50507"/>
    </source>
</evidence>
<evidence type="ECO:0000256" key="20">
    <source>
        <dbReference type="ARBA" id="ARBA00022807"/>
    </source>
</evidence>
<evidence type="ECO:0000256" key="26">
    <source>
        <dbReference type="ARBA" id="ARBA00023065"/>
    </source>
</evidence>
<dbReference type="InterPro" id="IPR029053">
    <property type="entry name" value="Viral_coat"/>
</dbReference>
<evidence type="ECO:0000256" key="7">
    <source>
        <dbReference type="ARBA" id="ARBA00022488"/>
    </source>
</evidence>
<evidence type="ECO:0000256" key="30">
    <source>
        <dbReference type="ARBA" id="ARBA00023303"/>
    </source>
</evidence>
<evidence type="ECO:0000256" key="25">
    <source>
        <dbReference type="ARBA" id="ARBA00023039"/>
    </source>
</evidence>
<keyword evidence="18" id="KW-1161">Viral attachment to host cell</keyword>
<dbReference type="EMBL" id="MT993576">
    <property type="protein sequence ID" value="QPB10684.1"/>
    <property type="molecule type" value="Genomic_RNA"/>
</dbReference>
<dbReference type="GO" id="GO:0015267">
    <property type="term" value="F:channel activity"/>
    <property type="evidence" value="ECO:0007669"/>
    <property type="project" value="UniProtKB-KW"/>
</dbReference>
<evidence type="ECO:0000256" key="17">
    <source>
        <dbReference type="ARBA" id="ARBA00022801"/>
    </source>
</evidence>